<dbReference type="InterPro" id="IPR016024">
    <property type="entry name" value="ARM-type_fold"/>
</dbReference>
<dbReference type="GO" id="GO:0003723">
    <property type="term" value="F:RNA binding"/>
    <property type="evidence" value="ECO:0007669"/>
    <property type="project" value="InterPro"/>
</dbReference>
<evidence type="ECO:0000313" key="3">
    <source>
        <dbReference type="Proteomes" id="UP000887578"/>
    </source>
</evidence>
<name>A0A914P948_9BILA</name>
<dbReference type="InterPro" id="IPR052090">
    <property type="entry name" value="Cytolytic_pore-forming_toxin"/>
</dbReference>
<dbReference type="SMART" id="SM00543">
    <property type="entry name" value="MIF4G"/>
    <property type="match status" value="1"/>
</dbReference>
<feature type="region of interest" description="Disordered" evidence="1">
    <location>
        <begin position="639"/>
        <end position="660"/>
    </location>
</feature>
<evidence type="ECO:0000259" key="2">
    <source>
        <dbReference type="SMART" id="SM00543"/>
    </source>
</evidence>
<feature type="domain" description="MIF4G" evidence="2">
    <location>
        <begin position="151"/>
        <end position="378"/>
    </location>
</feature>
<accession>A0A914P948</accession>
<evidence type="ECO:0000256" key="1">
    <source>
        <dbReference type="SAM" id="MobiDB-lite"/>
    </source>
</evidence>
<dbReference type="Proteomes" id="UP000887578">
    <property type="component" value="Unplaced"/>
</dbReference>
<dbReference type="Pfam" id="PF24674">
    <property type="entry name" value="MACPF_SNTX"/>
    <property type="match status" value="1"/>
</dbReference>
<organism evidence="3 4">
    <name type="scientific">Panagrolaimus davidi</name>
    <dbReference type="NCBI Taxonomy" id="227884"/>
    <lineage>
        <taxon>Eukaryota</taxon>
        <taxon>Metazoa</taxon>
        <taxon>Ecdysozoa</taxon>
        <taxon>Nematoda</taxon>
        <taxon>Chromadorea</taxon>
        <taxon>Rhabditida</taxon>
        <taxon>Tylenchina</taxon>
        <taxon>Panagrolaimomorpha</taxon>
        <taxon>Panagrolaimoidea</taxon>
        <taxon>Panagrolaimidae</taxon>
        <taxon>Panagrolaimus</taxon>
    </lineage>
</organism>
<dbReference type="PANTHER" id="PTHR31594">
    <property type="entry name" value="AIG1-TYPE G DOMAIN-CONTAINING PROTEIN"/>
    <property type="match status" value="1"/>
</dbReference>
<protein>
    <submittedName>
        <fullName evidence="4">MIF4G domain-containing protein</fullName>
    </submittedName>
</protein>
<keyword evidence="3" id="KW-1185">Reference proteome</keyword>
<proteinExistence type="predicted"/>
<dbReference type="Pfam" id="PF02854">
    <property type="entry name" value="MIF4G"/>
    <property type="match status" value="1"/>
</dbReference>
<reference evidence="4" key="1">
    <citation type="submission" date="2022-11" db="UniProtKB">
        <authorList>
            <consortium name="WormBaseParasite"/>
        </authorList>
    </citation>
    <scope>IDENTIFICATION</scope>
</reference>
<dbReference type="AlphaFoldDB" id="A0A914P948"/>
<evidence type="ECO:0000313" key="4">
    <source>
        <dbReference type="WBParaSite" id="PDA_v2.g11767.t1"/>
    </source>
</evidence>
<sequence>MKLQGNNQIKLSYQNSIIPSAVFCIPRDIHEKLLNVYFEAEEANAKTPATVPKSFRDVLLEEYEKKIDEFISKPENLNFHLVSCPLSEDELKKIGIDRSTIYTPLSRGRGGNVNAYWGRNSIFIQKKPSSIPLIKAPINEYKDAQELTDLIHNFRNLIDKLSPSTFELIRKKITEIPYNQISQILPTIAEILFEKAVNDHLFAEVCANLCKIVYIIEMKNKGAEVKSVFCGAIIGKCQSSFEGPLLLNQQKLVDYIQKQFEEEKRNKTKLAVLNENEKQRIIGTIKFISHLYRVRLLGYKIIEYCVLTLIRNAENPDNEKELMVEYVIVLIETVGPTLFQRKEDKFILNGSLSYLFKDIDSTRIKSLIDDLIKYREQNRIEGSAVADSAALDTKLENNVPLVDKENEPTADVTTTTNASMAQLSIRENSVSENDMIKRPACEAYTIGCLYDAHHERFTGTSLFSSDVKGHEISLPSQTTKTIYRESINEKLDMLGFSAEFSVSVLCNIFEANGQSKYLSTSAFNGRKATSYVICKTTTKREILNLNDDAVKSQICPDGVKNSQATHVVTAITYGGYAVAVVSYEREENESEEDADKKLEAALKLFCFKASGGIGEHSNMTDFNENKGFKFDCHFDGNLPPGEKSPKTMEEAVDFMSKVPS</sequence>
<dbReference type="WBParaSite" id="PDA_v2.g11767.t1">
    <property type="protein sequence ID" value="PDA_v2.g11767.t1"/>
    <property type="gene ID" value="PDA_v2.g11767"/>
</dbReference>
<dbReference type="SUPFAM" id="SSF48371">
    <property type="entry name" value="ARM repeat"/>
    <property type="match status" value="1"/>
</dbReference>
<dbReference type="PANTHER" id="PTHR31594:SF14">
    <property type="entry name" value="FIBRONECTIN TYPE-III DOMAIN-CONTAINING PROTEIN"/>
    <property type="match status" value="1"/>
</dbReference>
<dbReference type="Gene3D" id="1.25.40.180">
    <property type="match status" value="1"/>
</dbReference>
<dbReference type="InterPro" id="IPR056072">
    <property type="entry name" value="SNTX_MACPF/CDC-like_dom"/>
</dbReference>
<dbReference type="InterPro" id="IPR003890">
    <property type="entry name" value="MIF4G-like_typ-3"/>
</dbReference>